<evidence type="ECO:0000313" key="3">
    <source>
        <dbReference type="Proteomes" id="UP000578112"/>
    </source>
</evidence>
<comment type="caution">
    <text evidence="2">The sequence shown here is derived from an EMBL/GenBank/DDBJ whole genome shotgun (WGS) entry which is preliminary data.</text>
</comment>
<dbReference type="EMBL" id="JACHNH010000001">
    <property type="protein sequence ID" value="MBB4764654.1"/>
    <property type="molecule type" value="Genomic_DNA"/>
</dbReference>
<keyword evidence="3" id="KW-1185">Reference proteome</keyword>
<evidence type="ECO:0000313" key="2">
    <source>
        <dbReference type="EMBL" id="MBB4764654.1"/>
    </source>
</evidence>
<dbReference type="Proteomes" id="UP000578112">
    <property type="component" value="Unassembled WGS sequence"/>
</dbReference>
<feature type="region of interest" description="Disordered" evidence="1">
    <location>
        <begin position="1"/>
        <end position="65"/>
    </location>
</feature>
<name>A0A7W7I1A6_9ACTN</name>
<gene>
    <name evidence="2" type="ORF">BJ971_005210</name>
</gene>
<accession>A0A7W7I1A6</accession>
<reference evidence="2 3" key="1">
    <citation type="submission" date="2020-08" db="EMBL/GenBank/DDBJ databases">
        <title>Sequencing the genomes of 1000 actinobacteria strains.</title>
        <authorList>
            <person name="Klenk H.-P."/>
        </authorList>
    </citation>
    <scope>NUCLEOTIDE SEQUENCE [LARGE SCALE GENOMIC DNA]</scope>
    <source>
        <strain evidence="2 3">DSM 43149</strain>
    </source>
</reference>
<organism evidence="2 3">
    <name type="scientific">Actinoplanes digitatis</name>
    <dbReference type="NCBI Taxonomy" id="1868"/>
    <lineage>
        <taxon>Bacteria</taxon>
        <taxon>Bacillati</taxon>
        <taxon>Actinomycetota</taxon>
        <taxon>Actinomycetes</taxon>
        <taxon>Micromonosporales</taxon>
        <taxon>Micromonosporaceae</taxon>
        <taxon>Actinoplanes</taxon>
    </lineage>
</organism>
<protein>
    <submittedName>
        <fullName evidence="2">Uncharacterized protein</fullName>
    </submittedName>
</protein>
<evidence type="ECO:0000256" key="1">
    <source>
        <dbReference type="SAM" id="MobiDB-lite"/>
    </source>
</evidence>
<dbReference type="AlphaFoldDB" id="A0A7W7I1A6"/>
<feature type="compositionally biased region" description="Basic and acidic residues" evidence="1">
    <location>
        <begin position="1"/>
        <end position="29"/>
    </location>
</feature>
<dbReference type="RefSeq" id="WP_221478841.1">
    <property type="nucleotide sequence ID" value="NZ_BOMK01000003.1"/>
</dbReference>
<proteinExistence type="predicted"/>
<sequence>MQQPGERDLGHGGADLGRHGGDTRRRPDPPDLALGPQLAQRPELIGERRLRVDPVQLEQRADASG</sequence>